<dbReference type="InterPro" id="IPR000225">
    <property type="entry name" value="Armadillo"/>
</dbReference>
<reference evidence="3 4" key="1">
    <citation type="submission" date="2024-01" db="EMBL/GenBank/DDBJ databases">
        <title>A telomere-to-telomere, gap-free genome of sweet tea (Lithocarpus litseifolius).</title>
        <authorList>
            <person name="Zhou J."/>
        </authorList>
    </citation>
    <scope>NUCLEOTIDE SEQUENCE [LARGE SCALE GENOMIC DNA]</scope>
    <source>
        <strain evidence="3">Zhou-2022a</strain>
        <tissue evidence="3">Leaf</tissue>
    </source>
</reference>
<accession>A0AAW2C2J8</accession>
<sequence length="162" mass="17463">MIVAAQGVVPVLVKLLDSSSFEMKEKAVSLISRISLVDLSKHMVIVEGLLLLNHLLRVLDFGSAFAKEKARVALQIFQVGTPGSQAFATGVLRNLALFSEIKENFIEENGVGVLLGVVNSGTALAQENAIGCLCNLVSDDESFELLVFREDGVQCLMMKVLV</sequence>
<protein>
    <submittedName>
        <fullName evidence="3">Uncharacterized protein</fullName>
    </submittedName>
</protein>
<name>A0AAW2C2J8_9ROSI</name>
<keyword evidence="1" id="KW-0677">Repeat</keyword>
<evidence type="ECO:0000256" key="1">
    <source>
        <dbReference type="ARBA" id="ARBA00022737"/>
    </source>
</evidence>
<dbReference type="Gene3D" id="1.25.10.10">
    <property type="entry name" value="Leucine-rich Repeat Variant"/>
    <property type="match status" value="2"/>
</dbReference>
<dbReference type="Pfam" id="PF00514">
    <property type="entry name" value="Arm"/>
    <property type="match status" value="1"/>
</dbReference>
<gene>
    <name evidence="3" type="ORF">SO802_026728</name>
</gene>
<evidence type="ECO:0000313" key="4">
    <source>
        <dbReference type="Proteomes" id="UP001459277"/>
    </source>
</evidence>
<dbReference type="EMBL" id="JAZDWU010000009">
    <property type="protein sequence ID" value="KAK9991743.1"/>
    <property type="molecule type" value="Genomic_DNA"/>
</dbReference>
<dbReference type="InterPro" id="IPR011989">
    <property type="entry name" value="ARM-like"/>
</dbReference>
<dbReference type="PANTHER" id="PTHR46043">
    <property type="entry name" value="ARM REPEAT SUPERFAMILY PROTEIN"/>
    <property type="match status" value="1"/>
</dbReference>
<dbReference type="PROSITE" id="PS50176">
    <property type="entry name" value="ARM_REPEAT"/>
    <property type="match status" value="1"/>
</dbReference>
<dbReference type="PANTHER" id="PTHR46043:SF13">
    <property type="entry name" value="ARM REPEAT SUPERFAMILY PROTEIN"/>
    <property type="match status" value="1"/>
</dbReference>
<dbReference type="Proteomes" id="UP001459277">
    <property type="component" value="Unassembled WGS sequence"/>
</dbReference>
<organism evidence="3 4">
    <name type="scientific">Lithocarpus litseifolius</name>
    <dbReference type="NCBI Taxonomy" id="425828"/>
    <lineage>
        <taxon>Eukaryota</taxon>
        <taxon>Viridiplantae</taxon>
        <taxon>Streptophyta</taxon>
        <taxon>Embryophyta</taxon>
        <taxon>Tracheophyta</taxon>
        <taxon>Spermatophyta</taxon>
        <taxon>Magnoliopsida</taxon>
        <taxon>eudicotyledons</taxon>
        <taxon>Gunneridae</taxon>
        <taxon>Pentapetalae</taxon>
        <taxon>rosids</taxon>
        <taxon>fabids</taxon>
        <taxon>Fagales</taxon>
        <taxon>Fagaceae</taxon>
        <taxon>Lithocarpus</taxon>
    </lineage>
</organism>
<evidence type="ECO:0000256" key="2">
    <source>
        <dbReference type="PROSITE-ProRule" id="PRU00259"/>
    </source>
</evidence>
<dbReference type="SUPFAM" id="SSF48371">
    <property type="entry name" value="ARM repeat"/>
    <property type="match status" value="1"/>
</dbReference>
<comment type="caution">
    <text evidence="3">The sequence shown here is derived from an EMBL/GenBank/DDBJ whole genome shotgun (WGS) entry which is preliminary data.</text>
</comment>
<proteinExistence type="predicted"/>
<dbReference type="AlphaFoldDB" id="A0AAW2C2J8"/>
<dbReference type="InterPro" id="IPR016024">
    <property type="entry name" value="ARM-type_fold"/>
</dbReference>
<evidence type="ECO:0000313" key="3">
    <source>
        <dbReference type="EMBL" id="KAK9991743.1"/>
    </source>
</evidence>
<feature type="repeat" description="ARM" evidence="2">
    <location>
        <begin position="7"/>
        <end position="49"/>
    </location>
</feature>
<keyword evidence="4" id="KW-1185">Reference proteome</keyword>